<name>A0ABZ3FQZ8_9ACTN</name>
<evidence type="ECO:0000256" key="3">
    <source>
        <dbReference type="ARBA" id="ARBA00022989"/>
    </source>
</evidence>
<dbReference type="Pfam" id="PF07681">
    <property type="entry name" value="DoxX"/>
    <property type="match status" value="1"/>
</dbReference>
<dbReference type="Proteomes" id="UP001442841">
    <property type="component" value="Chromosome"/>
</dbReference>
<dbReference type="RefSeq" id="WP_425309956.1">
    <property type="nucleotide sequence ID" value="NZ_CP154795.1"/>
</dbReference>
<feature type="transmembrane region" description="Helical" evidence="5">
    <location>
        <begin position="6"/>
        <end position="24"/>
    </location>
</feature>
<evidence type="ECO:0000256" key="4">
    <source>
        <dbReference type="ARBA" id="ARBA00023136"/>
    </source>
</evidence>
<evidence type="ECO:0000256" key="5">
    <source>
        <dbReference type="SAM" id="Phobius"/>
    </source>
</evidence>
<evidence type="ECO:0000256" key="2">
    <source>
        <dbReference type="ARBA" id="ARBA00022692"/>
    </source>
</evidence>
<sequence length="136" mass="14279">MDIVVLIARILFVAIFAASAIGHLKSAEAMAAYAKFKGVPAAKLSVIGSGILMALGTLSVVLGIWGDLGALLLLVAILPIPFLMHSFWKEEGEARMNEQVQFNKTLSLVGGALALFALFALVPDLGLTITGPLFSI</sequence>
<dbReference type="EMBL" id="CP154795">
    <property type="protein sequence ID" value="XAN08498.1"/>
    <property type="molecule type" value="Genomic_DNA"/>
</dbReference>
<evidence type="ECO:0000313" key="6">
    <source>
        <dbReference type="EMBL" id="XAN08498.1"/>
    </source>
</evidence>
<keyword evidence="2 5" id="KW-0812">Transmembrane</keyword>
<proteinExistence type="predicted"/>
<comment type="subcellular location">
    <subcellularLocation>
        <location evidence="1">Membrane</location>
        <topology evidence="1">Multi-pass membrane protein</topology>
    </subcellularLocation>
</comment>
<organism evidence="6 7">
    <name type="scientific">Ammonicoccus fulvus</name>
    <dbReference type="NCBI Taxonomy" id="3138240"/>
    <lineage>
        <taxon>Bacteria</taxon>
        <taxon>Bacillati</taxon>
        <taxon>Actinomycetota</taxon>
        <taxon>Actinomycetes</taxon>
        <taxon>Propionibacteriales</taxon>
        <taxon>Propionibacteriaceae</taxon>
        <taxon>Ammonicoccus</taxon>
    </lineage>
</organism>
<keyword evidence="4 5" id="KW-0472">Membrane</keyword>
<feature type="transmembrane region" description="Helical" evidence="5">
    <location>
        <begin position="44"/>
        <end position="65"/>
    </location>
</feature>
<feature type="transmembrane region" description="Helical" evidence="5">
    <location>
        <begin position="108"/>
        <end position="134"/>
    </location>
</feature>
<keyword evidence="7" id="KW-1185">Reference proteome</keyword>
<dbReference type="InterPro" id="IPR032808">
    <property type="entry name" value="DoxX"/>
</dbReference>
<keyword evidence="3 5" id="KW-1133">Transmembrane helix</keyword>
<evidence type="ECO:0000256" key="1">
    <source>
        <dbReference type="ARBA" id="ARBA00004141"/>
    </source>
</evidence>
<reference evidence="6 7" key="1">
    <citation type="submission" date="2024-04" db="EMBL/GenBank/DDBJ databases">
        <title>Isolation of an actinomycete strain from pig manure.</title>
        <authorList>
            <person name="Gong T."/>
            <person name="Yu Z."/>
            <person name="An M."/>
            <person name="Wei C."/>
            <person name="Yang W."/>
            <person name="Liu L."/>
        </authorList>
    </citation>
    <scope>NUCLEOTIDE SEQUENCE [LARGE SCALE GENOMIC DNA]</scope>
    <source>
        <strain evidence="6 7">ZF39</strain>
    </source>
</reference>
<accession>A0ABZ3FQZ8</accession>
<gene>
    <name evidence="6" type="ORF">AADG42_14705</name>
</gene>
<evidence type="ECO:0000313" key="7">
    <source>
        <dbReference type="Proteomes" id="UP001442841"/>
    </source>
</evidence>
<protein>
    <submittedName>
        <fullName evidence="6">DoxX family protein</fullName>
    </submittedName>
</protein>
<feature type="transmembrane region" description="Helical" evidence="5">
    <location>
        <begin position="71"/>
        <end position="88"/>
    </location>
</feature>